<feature type="chain" id="PRO_5046789542" description="Membrane metalloprotease" evidence="2">
    <location>
        <begin position="19"/>
        <end position="271"/>
    </location>
</feature>
<proteinExistence type="predicted"/>
<accession>A0ABV2TTW3</accession>
<feature type="region of interest" description="Disordered" evidence="1">
    <location>
        <begin position="22"/>
        <end position="46"/>
    </location>
</feature>
<sequence>MKLKYVFLILTAFLTVYSCSKDSSDGGTEEPPKINKTPNLQGTGDSANDLLANSTYTKLLIEIAYVEGFRPTARTEADVIEFLKEVTFKQDVQVIFKSLPSPKKTSLSLEEVDELEQENRTVYNTEDTIAVYIYFADAPSDTDTPNGNSATLGAVYRNTSMVIYESTVRKLANSSVLISLATAETATMHHEFGHLFGLVNLGSTMVNPHESQSQNEEGQLVGDSHCDIDGCLMNAELEFGSGMRKMLVAKNGAVPELDAECMLDLQANGGR</sequence>
<dbReference type="RefSeq" id="WP_354617168.1">
    <property type="nucleotide sequence ID" value="NZ_JBEWYP010000001.1"/>
</dbReference>
<keyword evidence="2" id="KW-0732">Signal</keyword>
<dbReference type="PROSITE" id="PS51257">
    <property type="entry name" value="PROKAR_LIPOPROTEIN"/>
    <property type="match status" value="1"/>
</dbReference>
<gene>
    <name evidence="3" type="ORF">ABXZ32_02835</name>
</gene>
<feature type="compositionally biased region" description="Polar residues" evidence="1">
    <location>
        <begin position="36"/>
        <end position="46"/>
    </location>
</feature>
<evidence type="ECO:0000313" key="3">
    <source>
        <dbReference type="EMBL" id="MET7028310.1"/>
    </source>
</evidence>
<evidence type="ECO:0000313" key="4">
    <source>
        <dbReference type="Proteomes" id="UP001549773"/>
    </source>
</evidence>
<name>A0ABV2TTW3_9FLAO</name>
<feature type="signal peptide" evidence="2">
    <location>
        <begin position="1"/>
        <end position="18"/>
    </location>
</feature>
<reference evidence="3 4" key="1">
    <citation type="submission" date="2024-07" db="EMBL/GenBank/DDBJ databases">
        <title>The genome sequence of type strain Sediminicola luteus GDMCC 1.2596T.</title>
        <authorList>
            <person name="Liu Y."/>
        </authorList>
    </citation>
    <scope>NUCLEOTIDE SEQUENCE [LARGE SCALE GENOMIC DNA]</scope>
    <source>
        <strain evidence="3 4">GDMCC 1.2596</strain>
    </source>
</reference>
<evidence type="ECO:0000256" key="1">
    <source>
        <dbReference type="SAM" id="MobiDB-lite"/>
    </source>
</evidence>
<evidence type="ECO:0000256" key="2">
    <source>
        <dbReference type="SAM" id="SignalP"/>
    </source>
</evidence>
<protein>
    <recommendedName>
        <fullName evidence="5">Membrane metalloprotease</fullName>
    </recommendedName>
</protein>
<organism evidence="3 4">
    <name type="scientific">Sediminicola luteus</name>
    <dbReference type="NCBI Taxonomy" id="319238"/>
    <lineage>
        <taxon>Bacteria</taxon>
        <taxon>Pseudomonadati</taxon>
        <taxon>Bacteroidota</taxon>
        <taxon>Flavobacteriia</taxon>
        <taxon>Flavobacteriales</taxon>
        <taxon>Flavobacteriaceae</taxon>
        <taxon>Sediminicola</taxon>
    </lineage>
</organism>
<evidence type="ECO:0008006" key="5">
    <source>
        <dbReference type="Google" id="ProtNLM"/>
    </source>
</evidence>
<dbReference type="Proteomes" id="UP001549773">
    <property type="component" value="Unassembled WGS sequence"/>
</dbReference>
<keyword evidence="4" id="KW-1185">Reference proteome</keyword>
<comment type="caution">
    <text evidence="3">The sequence shown here is derived from an EMBL/GenBank/DDBJ whole genome shotgun (WGS) entry which is preliminary data.</text>
</comment>
<dbReference type="EMBL" id="JBEWYP010000001">
    <property type="protein sequence ID" value="MET7028310.1"/>
    <property type="molecule type" value="Genomic_DNA"/>
</dbReference>